<dbReference type="GO" id="GO:0000981">
    <property type="term" value="F:DNA-binding transcription factor activity, RNA polymerase II-specific"/>
    <property type="evidence" value="ECO:0007669"/>
    <property type="project" value="InterPro"/>
</dbReference>
<keyword evidence="4" id="KW-0238">DNA-binding</keyword>
<dbReference type="SMART" id="SM00906">
    <property type="entry name" value="Fungal_trans"/>
    <property type="match status" value="1"/>
</dbReference>
<gene>
    <name evidence="9" type="ORF">N8I77_003659</name>
</gene>
<name>A0AAD9W547_PHOAM</name>
<evidence type="ECO:0000256" key="7">
    <source>
        <dbReference type="SAM" id="MobiDB-lite"/>
    </source>
</evidence>
<dbReference type="InterPro" id="IPR050815">
    <property type="entry name" value="TF_fung"/>
</dbReference>
<organism evidence="9 10">
    <name type="scientific">Phomopsis amygdali</name>
    <name type="common">Fusicoccum amygdali</name>
    <dbReference type="NCBI Taxonomy" id="1214568"/>
    <lineage>
        <taxon>Eukaryota</taxon>
        <taxon>Fungi</taxon>
        <taxon>Dikarya</taxon>
        <taxon>Ascomycota</taxon>
        <taxon>Pezizomycotina</taxon>
        <taxon>Sordariomycetes</taxon>
        <taxon>Sordariomycetidae</taxon>
        <taxon>Diaporthales</taxon>
        <taxon>Diaporthaceae</taxon>
        <taxon>Diaporthe</taxon>
    </lineage>
</organism>
<dbReference type="Pfam" id="PF04082">
    <property type="entry name" value="Fungal_trans"/>
    <property type="match status" value="1"/>
</dbReference>
<feature type="compositionally biased region" description="Low complexity" evidence="7">
    <location>
        <begin position="1"/>
        <end position="11"/>
    </location>
</feature>
<dbReference type="PROSITE" id="PS50048">
    <property type="entry name" value="ZN2_CY6_FUNGAL_2"/>
    <property type="match status" value="1"/>
</dbReference>
<evidence type="ECO:0000313" key="10">
    <source>
        <dbReference type="Proteomes" id="UP001265746"/>
    </source>
</evidence>
<keyword evidence="2" id="KW-0479">Metal-binding</keyword>
<evidence type="ECO:0000256" key="5">
    <source>
        <dbReference type="ARBA" id="ARBA00023163"/>
    </source>
</evidence>
<evidence type="ECO:0000256" key="6">
    <source>
        <dbReference type="ARBA" id="ARBA00023242"/>
    </source>
</evidence>
<dbReference type="Proteomes" id="UP001265746">
    <property type="component" value="Unassembled WGS sequence"/>
</dbReference>
<reference evidence="9" key="1">
    <citation type="submission" date="2023-06" db="EMBL/GenBank/DDBJ databases">
        <authorList>
            <person name="Noh H."/>
        </authorList>
    </citation>
    <scope>NUCLEOTIDE SEQUENCE</scope>
    <source>
        <strain evidence="9">DUCC20226</strain>
    </source>
</reference>
<dbReference type="AlphaFoldDB" id="A0AAD9W547"/>
<keyword evidence="6" id="KW-0539">Nucleus</keyword>
<evidence type="ECO:0000259" key="8">
    <source>
        <dbReference type="PROSITE" id="PS50048"/>
    </source>
</evidence>
<dbReference type="GO" id="GO:0006351">
    <property type="term" value="P:DNA-templated transcription"/>
    <property type="evidence" value="ECO:0007669"/>
    <property type="project" value="InterPro"/>
</dbReference>
<dbReference type="GO" id="GO:0008270">
    <property type="term" value="F:zinc ion binding"/>
    <property type="evidence" value="ECO:0007669"/>
    <property type="project" value="InterPro"/>
</dbReference>
<accession>A0AAD9W547</accession>
<dbReference type="Pfam" id="PF00172">
    <property type="entry name" value="Zn_clus"/>
    <property type="match status" value="1"/>
</dbReference>
<proteinExistence type="predicted"/>
<dbReference type="GO" id="GO:0005634">
    <property type="term" value="C:nucleus"/>
    <property type="evidence" value="ECO:0007669"/>
    <property type="project" value="UniProtKB-SubCell"/>
</dbReference>
<keyword evidence="10" id="KW-1185">Reference proteome</keyword>
<dbReference type="InterPro" id="IPR036864">
    <property type="entry name" value="Zn2-C6_fun-type_DNA-bd_sf"/>
</dbReference>
<evidence type="ECO:0000256" key="2">
    <source>
        <dbReference type="ARBA" id="ARBA00022723"/>
    </source>
</evidence>
<dbReference type="CDD" id="cd12148">
    <property type="entry name" value="fungal_TF_MHR"/>
    <property type="match status" value="1"/>
</dbReference>
<protein>
    <recommendedName>
        <fullName evidence="8">Zn(2)-C6 fungal-type domain-containing protein</fullName>
    </recommendedName>
</protein>
<comment type="subcellular location">
    <subcellularLocation>
        <location evidence="1">Nucleus</location>
    </subcellularLocation>
</comment>
<dbReference type="EMBL" id="JAUJFL010000002">
    <property type="protein sequence ID" value="KAK2610209.1"/>
    <property type="molecule type" value="Genomic_DNA"/>
</dbReference>
<feature type="domain" description="Zn(2)-C6 fungal-type" evidence="8">
    <location>
        <begin position="34"/>
        <end position="64"/>
    </location>
</feature>
<keyword evidence="3" id="KW-0805">Transcription regulation</keyword>
<dbReference type="SUPFAM" id="SSF57701">
    <property type="entry name" value="Zn2/Cys6 DNA-binding domain"/>
    <property type="match status" value="1"/>
</dbReference>
<evidence type="ECO:0000256" key="4">
    <source>
        <dbReference type="ARBA" id="ARBA00023125"/>
    </source>
</evidence>
<evidence type="ECO:0000256" key="3">
    <source>
        <dbReference type="ARBA" id="ARBA00023015"/>
    </source>
</evidence>
<dbReference type="PANTHER" id="PTHR47338:SF3">
    <property type="entry name" value="C6 FINGER DOMAIN TRANSCRIPTION FACTOR DBAA-RELATED"/>
    <property type="match status" value="1"/>
</dbReference>
<dbReference type="InterPro" id="IPR007219">
    <property type="entry name" value="XnlR_reg_dom"/>
</dbReference>
<dbReference type="GO" id="GO:0003677">
    <property type="term" value="F:DNA binding"/>
    <property type="evidence" value="ECO:0007669"/>
    <property type="project" value="UniProtKB-KW"/>
</dbReference>
<dbReference type="Gene3D" id="4.10.240.10">
    <property type="entry name" value="Zn(2)-C6 fungal-type DNA-binding domain"/>
    <property type="match status" value="1"/>
</dbReference>
<feature type="region of interest" description="Disordered" evidence="7">
    <location>
        <begin position="1"/>
        <end position="37"/>
    </location>
</feature>
<keyword evidence="5" id="KW-0804">Transcription</keyword>
<evidence type="ECO:0000256" key="1">
    <source>
        <dbReference type="ARBA" id="ARBA00004123"/>
    </source>
</evidence>
<dbReference type="PROSITE" id="PS00463">
    <property type="entry name" value="ZN2_CY6_FUNGAL_1"/>
    <property type="match status" value="1"/>
</dbReference>
<dbReference type="SMART" id="SM00066">
    <property type="entry name" value="GAL4"/>
    <property type="match status" value="1"/>
</dbReference>
<dbReference type="PANTHER" id="PTHR47338">
    <property type="entry name" value="ZN(II)2CYS6 TRANSCRIPTION FACTOR (EUROFUNG)-RELATED"/>
    <property type="match status" value="1"/>
</dbReference>
<comment type="caution">
    <text evidence="9">The sequence shown here is derived from an EMBL/GenBank/DDBJ whole genome shotgun (WGS) entry which is preliminary data.</text>
</comment>
<evidence type="ECO:0000313" key="9">
    <source>
        <dbReference type="EMBL" id="KAK2610209.1"/>
    </source>
</evidence>
<sequence>MSPSATTTTKTHTGDASPTQTTPRTRPRQKPGAACEECRRRKLRCDRRQPQCGSCQATGVPCHTTTVRAARGPKPGYLKDLKARIAALEGTLIQQAQQSARTTSPDEDPASCYDPFLFHGADSLKLSHPGSEPENVFLHDMATANPISNGLEPSLNFPCLGSTTMSPTPPMDTSLMSPPLTAFGGIGFDTMLPNGMHPSGEPISSLNLNNMRRMSTASSSWSSPEGTTEFRLSPLMQADLDQIYWDRTHTYVPIVHQRRYMAWSRKPDKTEGQKCLQLAMWTLAASTSPGQYQTMANYLYRYASQSLLNLEQWDSGDEWHQMQPSDFAQVQAQLLLASYEFKSVDFRRGWMRAGRAFRLIQLNWFYDMLSTSSTLSDWVEAEERRRTFWLAFCLDRTISLRNDAPCTFNEPIYVPLPAPDAEFQNEIPTATGYLNGDSLTVGATDSLFIDIIHLATICGRAVTHRHQSIIDKSLGVHNTAGIWQRHRQINSLLADNLDSTTSRHQPPTQEPDPLDSFMGIMWRTVILHLHSTLNCTVSASKDEYDYMLMESMQRGTLAAQEALSCIERLSQFNSLKLHPITVVPLALCSELMEAWPDLAGPFNTHLAKIMDATHRANGGDTPS</sequence>
<dbReference type="InterPro" id="IPR001138">
    <property type="entry name" value="Zn2Cys6_DnaBD"/>
</dbReference>